<accession>A0AA88E6C2</accession>
<protein>
    <recommendedName>
        <fullName evidence="4">Secreted protein</fullName>
    </recommendedName>
</protein>
<feature type="signal peptide" evidence="1">
    <location>
        <begin position="1"/>
        <end position="22"/>
    </location>
</feature>
<feature type="chain" id="PRO_5041722362" description="Secreted protein" evidence="1">
    <location>
        <begin position="23"/>
        <end position="71"/>
    </location>
</feature>
<name>A0AA88E6C2_FICCA</name>
<sequence>MAISPTLSFLCLLMALPPSTLSHSSADTADALPSLSFSRCPQCRPPFSLLFPPPPSLPIKAVTLLLLRKAM</sequence>
<dbReference type="Proteomes" id="UP001187192">
    <property type="component" value="Unassembled WGS sequence"/>
</dbReference>
<evidence type="ECO:0008006" key="4">
    <source>
        <dbReference type="Google" id="ProtNLM"/>
    </source>
</evidence>
<proteinExistence type="predicted"/>
<keyword evidence="3" id="KW-1185">Reference proteome</keyword>
<reference evidence="2" key="1">
    <citation type="submission" date="2023-07" db="EMBL/GenBank/DDBJ databases">
        <title>draft genome sequence of fig (Ficus carica).</title>
        <authorList>
            <person name="Takahashi T."/>
            <person name="Nishimura K."/>
        </authorList>
    </citation>
    <scope>NUCLEOTIDE SEQUENCE</scope>
</reference>
<keyword evidence="1" id="KW-0732">Signal</keyword>
<organism evidence="2 3">
    <name type="scientific">Ficus carica</name>
    <name type="common">Common fig</name>
    <dbReference type="NCBI Taxonomy" id="3494"/>
    <lineage>
        <taxon>Eukaryota</taxon>
        <taxon>Viridiplantae</taxon>
        <taxon>Streptophyta</taxon>
        <taxon>Embryophyta</taxon>
        <taxon>Tracheophyta</taxon>
        <taxon>Spermatophyta</taxon>
        <taxon>Magnoliopsida</taxon>
        <taxon>eudicotyledons</taxon>
        <taxon>Gunneridae</taxon>
        <taxon>Pentapetalae</taxon>
        <taxon>rosids</taxon>
        <taxon>fabids</taxon>
        <taxon>Rosales</taxon>
        <taxon>Moraceae</taxon>
        <taxon>Ficeae</taxon>
        <taxon>Ficus</taxon>
    </lineage>
</organism>
<comment type="caution">
    <text evidence="2">The sequence shown here is derived from an EMBL/GenBank/DDBJ whole genome shotgun (WGS) entry which is preliminary data.</text>
</comment>
<gene>
    <name evidence="2" type="ORF">TIFTF001_037946</name>
</gene>
<dbReference type="AlphaFoldDB" id="A0AA88E6C2"/>
<dbReference type="EMBL" id="BTGU01000722">
    <property type="protein sequence ID" value="GMN68892.1"/>
    <property type="molecule type" value="Genomic_DNA"/>
</dbReference>
<evidence type="ECO:0000313" key="3">
    <source>
        <dbReference type="Proteomes" id="UP001187192"/>
    </source>
</evidence>
<evidence type="ECO:0000256" key="1">
    <source>
        <dbReference type="SAM" id="SignalP"/>
    </source>
</evidence>
<evidence type="ECO:0000313" key="2">
    <source>
        <dbReference type="EMBL" id="GMN68892.1"/>
    </source>
</evidence>